<evidence type="ECO:0000313" key="3">
    <source>
        <dbReference type="Proteomes" id="UP001632037"/>
    </source>
</evidence>
<feature type="region of interest" description="Disordered" evidence="1">
    <location>
        <begin position="415"/>
        <end position="448"/>
    </location>
</feature>
<sequence>MEATRQAIRQGRLLADAGLDEHAMDTWKEALSGAYSSQDYAGMFVLSGNIGEACMRIAKRSKASSPKVSGLLQEAKEHLDYALQIVEQCNLREVLGGYKAVYQGVRRVEILKRKAEKLADNWEKEAVACTTCGRVGKEVVLDENDGCYYCRECYDEYYAAAMKTKENTSVAVAVGDFASAEEKADTDDEAMDEFWTSDQGNGNTEFVASLVDEAVDAVIESDPVEVVVSSSDPSDEPARKIEETAEYVHKETEAVVKAERQEELVEVTQNCTRYERVELGSLADFLEGKPLAENKSEQFELLQRDDSKDTLVAVDKGPAESKDSIEEIIGPQDNSTTPQTSDEVAPCVEKTLVLDEAATALNEAEDTADTANKFVYSIVHLLELRKSSPKDCPETLLTSPVRDDGTAATFVRTKTSNTKKKSNAKKTARSAKAERLQPAAPEKTETPFISPLPTLELCNAMRKILQEYEESSLATGTTAALSAVLFGSSSADAANVAR</sequence>
<proteinExistence type="predicted"/>
<gene>
    <name evidence="2" type="ORF">V7S43_000767</name>
</gene>
<evidence type="ECO:0008006" key="4">
    <source>
        <dbReference type="Google" id="ProtNLM"/>
    </source>
</evidence>
<feature type="compositionally biased region" description="Basic residues" evidence="1">
    <location>
        <begin position="417"/>
        <end position="429"/>
    </location>
</feature>
<comment type="caution">
    <text evidence="2">The sequence shown here is derived from an EMBL/GenBank/DDBJ whole genome shotgun (WGS) entry which is preliminary data.</text>
</comment>
<dbReference type="AlphaFoldDB" id="A0ABD3G832"/>
<protein>
    <recommendedName>
        <fullName evidence="4">ZZ-type domain-containing protein</fullName>
    </recommendedName>
</protein>
<reference evidence="2 3" key="1">
    <citation type="submission" date="2024-09" db="EMBL/GenBank/DDBJ databases">
        <title>Genome sequencing and assembly of Phytophthora oleae, isolate VK10A, causative agent of rot of olive drupes.</title>
        <authorList>
            <person name="Conti Taguali S."/>
            <person name="Riolo M."/>
            <person name="La Spada F."/>
            <person name="Cacciola S.O."/>
            <person name="Dionisio G."/>
        </authorList>
    </citation>
    <scope>NUCLEOTIDE SEQUENCE [LARGE SCALE GENOMIC DNA]</scope>
    <source>
        <strain evidence="2 3">VK10A</strain>
    </source>
</reference>
<evidence type="ECO:0000256" key="1">
    <source>
        <dbReference type="SAM" id="MobiDB-lite"/>
    </source>
</evidence>
<dbReference type="EMBL" id="JBIMZQ010000001">
    <property type="protein sequence ID" value="KAL3674841.1"/>
    <property type="molecule type" value="Genomic_DNA"/>
</dbReference>
<name>A0ABD3G832_9STRA</name>
<keyword evidence="3" id="KW-1185">Reference proteome</keyword>
<dbReference type="Proteomes" id="UP001632037">
    <property type="component" value="Unassembled WGS sequence"/>
</dbReference>
<accession>A0ABD3G832</accession>
<evidence type="ECO:0000313" key="2">
    <source>
        <dbReference type="EMBL" id="KAL3674841.1"/>
    </source>
</evidence>
<organism evidence="2 3">
    <name type="scientific">Phytophthora oleae</name>
    <dbReference type="NCBI Taxonomy" id="2107226"/>
    <lineage>
        <taxon>Eukaryota</taxon>
        <taxon>Sar</taxon>
        <taxon>Stramenopiles</taxon>
        <taxon>Oomycota</taxon>
        <taxon>Peronosporomycetes</taxon>
        <taxon>Peronosporales</taxon>
        <taxon>Peronosporaceae</taxon>
        <taxon>Phytophthora</taxon>
    </lineage>
</organism>